<evidence type="ECO:0000256" key="1">
    <source>
        <dbReference type="SAM" id="Phobius"/>
    </source>
</evidence>
<organism evidence="2 3">
    <name type="scientific">Lachnospira hominis</name>
    <name type="common">ex Liu et al. 2021</name>
    <dbReference type="NCBI Taxonomy" id="2763051"/>
    <lineage>
        <taxon>Bacteria</taxon>
        <taxon>Bacillati</taxon>
        <taxon>Bacillota</taxon>
        <taxon>Clostridia</taxon>
        <taxon>Lachnospirales</taxon>
        <taxon>Lachnospiraceae</taxon>
        <taxon>Lachnospira</taxon>
    </lineage>
</organism>
<evidence type="ECO:0008006" key="4">
    <source>
        <dbReference type="Google" id="ProtNLM"/>
    </source>
</evidence>
<keyword evidence="1" id="KW-0812">Transmembrane</keyword>
<sequence length="185" mass="20913">MKASLLIRRYRFILFIFAGMIVGTVLFNIFIKLKITNADLLGNDYLAIYDSVRINGITVWKYVLKSRMKWLVFLVLAGITKIRIPIYALFTMAAGAGSGILISIMVLKYGLMGIAVFLISIFPQFIFYGIMYVLMLKIFIESTGLVGMRKNLILAGIVIAMFVAGTYMEAFLNPIALKKMYMLIF</sequence>
<evidence type="ECO:0000313" key="3">
    <source>
        <dbReference type="Proteomes" id="UP000628463"/>
    </source>
</evidence>
<keyword evidence="3" id="KW-1185">Reference proteome</keyword>
<accession>A0ABR7G0D6</accession>
<dbReference type="RefSeq" id="WP_186836857.1">
    <property type="nucleotide sequence ID" value="NZ_JACOPD010000005.1"/>
</dbReference>
<gene>
    <name evidence="2" type="ORF">H8S01_08035</name>
</gene>
<feature type="transmembrane region" description="Helical" evidence="1">
    <location>
        <begin position="12"/>
        <end position="33"/>
    </location>
</feature>
<keyword evidence="1" id="KW-0472">Membrane</keyword>
<proteinExistence type="predicted"/>
<reference evidence="2 3" key="1">
    <citation type="submission" date="2020-08" db="EMBL/GenBank/DDBJ databases">
        <title>Genome public.</title>
        <authorList>
            <person name="Liu C."/>
            <person name="Sun Q."/>
        </authorList>
    </citation>
    <scope>NUCLEOTIDE SEQUENCE [LARGE SCALE GENOMIC DNA]</scope>
    <source>
        <strain evidence="2 3">NSJ-43</strain>
    </source>
</reference>
<feature type="transmembrane region" description="Helical" evidence="1">
    <location>
        <begin position="84"/>
        <end position="107"/>
    </location>
</feature>
<feature type="transmembrane region" description="Helical" evidence="1">
    <location>
        <begin position="152"/>
        <end position="172"/>
    </location>
</feature>
<name>A0ABR7G0D6_9FIRM</name>
<dbReference type="EMBL" id="JACOPD010000005">
    <property type="protein sequence ID" value="MBC5680906.1"/>
    <property type="molecule type" value="Genomic_DNA"/>
</dbReference>
<evidence type="ECO:0000313" key="2">
    <source>
        <dbReference type="EMBL" id="MBC5680906.1"/>
    </source>
</evidence>
<protein>
    <recommendedName>
        <fullName evidence="4">Stage II sporulation protein M</fullName>
    </recommendedName>
</protein>
<keyword evidence="1" id="KW-1133">Transmembrane helix</keyword>
<feature type="transmembrane region" description="Helical" evidence="1">
    <location>
        <begin position="113"/>
        <end position="140"/>
    </location>
</feature>
<dbReference type="Proteomes" id="UP000628463">
    <property type="component" value="Unassembled WGS sequence"/>
</dbReference>
<comment type="caution">
    <text evidence="2">The sequence shown here is derived from an EMBL/GenBank/DDBJ whole genome shotgun (WGS) entry which is preliminary data.</text>
</comment>